<dbReference type="Proteomes" id="UP001332192">
    <property type="component" value="Chromosome"/>
</dbReference>
<keyword evidence="6" id="KW-0414">Isoprene biosynthesis</keyword>
<keyword evidence="9" id="KW-1185">Reference proteome</keyword>
<proteinExistence type="inferred from homology"/>
<keyword evidence="4" id="KW-0479">Metal-binding</keyword>
<dbReference type="SUPFAM" id="SSF48576">
    <property type="entry name" value="Terpenoid synthases"/>
    <property type="match status" value="1"/>
</dbReference>
<comment type="similarity">
    <text evidence="2 7">Belongs to the FPP/GGPP synthase family.</text>
</comment>
<protein>
    <submittedName>
        <fullName evidence="8">Polyprenyl synthetase family protein</fullName>
    </submittedName>
</protein>
<dbReference type="EMBL" id="CP141615">
    <property type="protein sequence ID" value="WRP18333.1"/>
    <property type="molecule type" value="Genomic_DNA"/>
</dbReference>
<dbReference type="SFLD" id="SFLDG01017">
    <property type="entry name" value="Polyprenyl_Transferase_Like"/>
    <property type="match status" value="1"/>
</dbReference>
<gene>
    <name evidence="8" type="ORF">U7230_04820</name>
</gene>
<accession>A0ABZ1C0D0</accession>
<dbReference type="RefSeq" id="WP_324717604.1">
    <property type="nucleotide sequence ID" value="NZ_CP141615.1"/>
</dbReference>
<dbReference type="Gene3D" id="1.10.600.10">
    <property type="entry name" value="Farnesyl Diphosphate Synthase"/>
    <property type="match status" value="1"/>
</dbReference>
<evidence type="ECO:0000313" key="8">
    <source>
        <dbReference type="EMBL" id="WRP18333.1"/>
    </source>
</evidence>
<dbReference type="CDD" id="cd00685">
    <property type="entry name" value="Trans_IPPS_HT"/>
    <property type="match status" value="1"/>
</dbReference>
<keyword evidence="5" id="KW-0460">Magnesium</keyword>
<evidence type="ECO:0000256" key="3">
    <source>
        <dbReference type="ARBA" id="ARBA00022679"/>
    </source>
</evidence>
<evidence type="ECO:0000313" key="9">
    <source>
        <dbReference type="Proteomes" id="UP001332192"/>
    </source>
</evidence>
<keyword evidence="3 7" id="KW-0808">Transferase</keyword>
<dbReference type="Pfam" id="PF00348">
    <property type="entry name" value="polyprenyl_synt"/>
    <property type="match status" value="1"/>
</dbReference>
<sequence>MRAAPLPGRAAAGAAYLERWAPPVDGELDRLLPAESEEPSVLHRAMRYSALAPGKRVRGVMAVAACEATGGEPRSALPLAAALEMIHTYSLIHDDLPAMDDDDWRRGQPSCHRAFGEGTAILAGDALQSLAFEVLASLPERSGVSAQTALAIVHQVALAVGSRGMAGGQAEDLQAMGETGGPVPAERLWSIHRRKTAALLRASVVAGGLLGVDGGPQALDGAVVRALGEFGEAVGRAFQIVDDVLDVEADPREQRVSAAAVLGKEGALREAERLTRVALEALEPLGPKAGPLRDLGRFLCERTV</sequence>
<comment type="cofactor">
    <cofactor evidence="1">
        <name>Mg(2+)</name>
        <dbReference type="ChEBI" id="CHEBI:18420"/>
    </cofactor>
</comment>
<evidence type="ECO:0000256" key="1">
    <source>
        <dbReference type="ARBA" id="ARBA00001946"/>
    </source>
</evidence>
<dbReference type="PROSITE" id="PS00444">
    <property type="entry name" value="POLYPRENYL_SYNTHASE_2"/>
    <property type="match status" value="1"/>
</dbReference>
<dbReference type="PROSITE" id="PS00723">
    <property type="entry name" value="POLYPRENYL_SYNTHASE_1"/>
    <property type="match status" value="1"/>
</dbReference>
<reference evidence="8 9" key="1">
    <citation type="journal article" date="2024" name="Front. Microbiol.">
        <title>Novel thermophilic genera Geochorda gen. nov. and Carboxydochorda gen. nov. from the deep terrestrial subsurface reveal the ecophysiological diversity in the class Limnochordia.</title>
        <authorList>
            <person name="Karnachuk O.V."/>
            <person name="Lukina A.P."/>
            <person name="Avakyan M.R."/>
            <person name="Kadnikov V.V."/>
            <person name="Begmatov S."/>
            <person name="Beletsky A.V."/>
            <person name="Vlasova K.G."/>
            <person name="Novikov A.A."/>
            <person name="Shcherbakova V.A."/>
            <person name="Mardanov A.V."/>
            <person name="Ravin N.V."/>
        </authorList>
    </citation>
    <scope>NUCLEOTIDE SEQUENCE [LARGE SCALE GENOMIC DNA]</scope>
    <source>
        <strain evidence="8 9">L945</strain>
    </source>
</reference>
<organism evidence="8 9">
    <name type="scientific">Carboxydichorda subterranea</name>
    <dbReference type="NCBI Taxonomy" id="3109565"/>
    <lineage>
        <taxon>Bacteria</taxon>
        <taxon>Bacillati</taxon>
        <taxon>Bacillota</taxon>
        <taxon>Limnochordia</taxon>
        <taxon>Limnochordales</taxon>
        <taxon>Geochordaceae</taxon>
        <taxon>Carboxydichorda</taxon>
    </lineage>
</organism>
<evidence type="ECO:0000256" key="5">
    <source>
        <dbReference type="ARBA" id="ARBA00022842"/>
    </source>
</evidence>
<evidence type="ECO:0000256" key="4">
    <source>
        <dbReference type="ARBA" id="ARBA00022723"/>
    </source>
</evidence>
<evidence type="ECO:0000256" key="6">
    <source>
        <dbReference type="ARBA" id="ARBA00023229"/>
    </source>
</evidence>
<dbReference type="SFLD" id="SFLDS00005">
    <property type="entry name" value="Isoprenoid_Synthase_Type_I"/>
    <property type="match status" value="1"/>
</dbReference>
<dbReference type="PANTHER" id="PTHR43281:SF1">
    <property type="entry name" value="FARNESYL DIPHOSPHATE SYNTHASE"/>
    <property type="match status" value="1"/>
</dbReference>
<evidence type="ECO:0000256" key="2">
    <source>
        <dbReference type="ARBA" id="ARBA00006706"/>
    </source>
</evidence>
<evidence type="ECO:0000256" key="7">
    <source>
        <dbReference type="RuleBase" id="RU004466"/>
    </source>
</evidence>
<dbReference type="InterPro" id="IPR033749">
    <property type="entry name" value="Polyprenyl_synt_CS"/>
</dbReference>
<name>A0ABZ1C0D0_9FIRM</name>
<dbReference type="InterPro" id="IPR000092">
    <property type="entry name" value="Polyprenyl_synt"/>
</dbReference>
<dbReference type="PANTHER" id="PTHR43281">
    <property type="entry name" value="FARNESYL DIPHOSPHATE SYNTHASE"/>
    <property type="match status" value="1"/>
</dbReference>
<dbReference type="InterPro" id="IPR008949">
    <property type="entry name" value="Isoprenoid_synthase_dom_sf"/>
</dbReference>